<sequence>MSPKSRDLSPTSAHDHTEQPPPQGPNPFLSQGWVEVEASDAAPANTAEAWDRNLTYEQIAEQAKHVGLIAGEVALGASAHTKRYLLRVGKKLGRKAHETALRKVHEVAQRTAAATAAAIGEIERGRGGPSAGGWTQADADAAEAAAGARPPPLSPHSNRRHTGAGRSRSSAPLASETNLAPSSNQNARTIDIKRKQKDTWKSKGRFLYELDRHAHASLSNPGDISANCADSSNWDICSVSSEEWHTGPTAQQDLEQEDSDQEDNKAPGLERLITSKISKRPWIIWIRALSIWTWIFLTSQTHHQTHFPSAHTIHNPTNNPPNPEDRPAMSSPTPQRTSTPSHHLRHPSSHLQPQPHHQPPDFALEAFADPLTVKDVVKAILHTIFFHRFFPTVIPLEQEILDVGISVPKISDQELETLIESYSAQVARQLDAEREGSGRFGGGTGTGLRTQVCVVFRDKKRRTGGRGKTGTSGGKAVGSPGGESPTTGMAAKPWYASAAAAGLGLVTNAVSGVSTSPSTPTIDTFLSNAPFTNPPMSSVSTSNAAATSPNPSQTDVGDEIVWERWTIRVSVAEPKTEAERFKVRRAAEQTLQGTIMKIVSVVNEHKEHIPPITTTEQNPFGYAIEIGTGPAGGGGKGSRGGAGGGTGGGGGGGWGTKLFAGY</sequence>
<evidence type="ECO:0000256" key="3">
    <source>
        <dbReference type="ARBA" id="ARBA00023006"/>
    </source>
</evidence>
<evidence type="ECO:0000256" key="1">
    <source>
        <dbReference type="ARBA" id="ARBA00007130"/>
    </source>
</evidence>
<dbReference type="EMBL" id="JAKWBI020000058">
    <property type="protein sequence ID" value="KAJ2904273.1"/>
    <property type="molecule type" value="Genomic_DNA"/>
</dbReference>
<dbReference type="GO" id="GO:0000045">
    <property type="term" value="P:autophagosome assembly"/>
    <property type="evidence" value="ECO:0007669"/>
    <property type="project" value="TreeGrafter"/>
</dbReference>
<feature type="region of interest" description="Disordered" evidence="4">
    <location>
        <begin position="307"/>
        <end position="362"/>
    </location>
</feature>
<dbReference type="GO" id="GO:1990316">
    <property type="term" value="C:Atg1/ULK1 kinase complex"/>
    <property type="evidence" value="ECO:0007669"/>
    <property type="project" value="TreeGrafter"/>
</dbReference>
<dbReference type="GO" id="GO:0019901">
    <property type="term" value="F:protein kinase binding"/>
    <property type="evidence" value="ECO:0007669"/>
    <property type="project" value="TreeGrafter"/>
</dbReference>
<feature type="region of interest" description="Disordered" evidence="4">
    <location>
        <begin position="631"/>
        <end position="652"/>
    </location>
</feature>
<dbReference type="PANTHER" id="PTHR13292:SF0">
    <property type="entry name" value="AUTOPHAGY-RELATED PROTEIN 101"/>
    <property type="match status" value="1"/>
</dbReference>
<name>A0AAD5WV55_9PEZI</name>
<dbReference type="GO" id="GO:0000407">
    <property type="term" value="C:phagophore assembly site"/>
    <property type="evidence" value="ECO:0007669"/>
    <property type="project" value="TreeGrafter"/>
</dbReference>
<gene>
    <name evidence="5" type="ORF">MKZ38_008484</name>
</gene>
<evidence type="ECO:0000256" key="2">
    <source>
        <dbReference type="ARBA" id="ARBA00018874"/>
    </source>
</evidence>
<feature type="region of interest" description="Disordered" evidence="4">
    <location>
        <begin position="536"/>
        <end position="555"/>
    </location>
</feature>
<feature type="region of interest" description="Disordered" evidence="4">
    <location>
        <begin position="119"/>
        <end position="196"/>
    </location>
</feature>
<keyword evidence="3" id="KW-0072">Autophagy</keyword>
<feature type="region of interest" description="Disordered" evidence="4">
    <location>
        <begin position="243"/>
        <end position="267"/>
    </location>
</feature>
<dbReference type="PANTHER" id="PTHR13292">
    <property type="entry name" value="AUTOPHAGY-RELATED PROTEIN 101"/>
    <property type="match status" value="1"/>
</dbReference>
<feature type="compositionally biased region" description="Basic and acidic residues" evidence="4">
    <location>
        <begin position="1"/>
        <end position="18"/>
    </location>
</feature>
<dbReference type="Proteomes" id="UP001201980">
    <property type="component" value="Unassembled WGS sequence"/>
</dbReference>
<evidence type="ECO:0000256" key="4">
    <source>
        <dbReference type="SAM" id="MobiDB-lite"/>
    </source>
</evidence>
<dbReference type="Pfam" id="PF07855">
    <property type="entry name" value="ATG101"/>
    <property type="match status" value="2"/>
</dbReference>
<protein>
    <recommendedName>
        <fullName evidence="2">Autophagy-related protein 101</fullName>
    </recommendedName>
</protein>
<dbReference type="AlphaFoldDB" id="A0AAD5WV55"/>
<comment type="similarity">
    <text evidence="1">Belongs to the ATG101 family.</text>
</comment>
<evidence type="ECO:0000313" key="5">
    <source>
        <dbReference type="EMBL" id="KAJ2904273.1"/>
    </source>
</evidence>
<accession>A0AAD5WV55</accession>
<feature type="region of interest" description="Disordered" evidence="4">
    <location>
        <begin position="460"/>
        <end position="487"/>
    </location>
</feature>
<reference evidence="5" key="1">
    <citation type="submission" date="2022-07" db="EMBL/GenBank/DDBJ databases">
        <title>Draft genome sequence of Zalerion maritima ATCC 34329, a (micro)plastics degrading marine fungus.</title>
        <authorList>
            <person name="Paco A."/>
            <person name="Goncalves M.F.M."/>
            <person name="Rocha-Santos T.A.P."/>
            <person name="Alves A."/>
        </authorList>
    </citation>
    <scope>NUCLEOTIDE SEQUENCE</scope>
    <source>
        <strain evidence="5">ATCC 34329</strain>
    </source>
</reference>
<evidence type="ECO:0000313" key="6">
    <source>
        <dbReference type="Proteomes" id="UP001201980"/>
    </source>
</evidence>
<comment type="caution">
    <text evidence="5">The sequence shown here is derived from an EMBL/GenBank/DDBJ whole genome shotgun (WGS) entry which is preliminary data.</text>
</comment>
<feature type="compositionally biased region" description="Polar residues" evidence="4">
    <location>
        <begin position="167"/>
        <end position="188"/>
    </location>
</feature>
<feature type="compositionally biased region" description="Low complexity" evidence="4">
    <location>
        <begin position="537"/>
        <end position="552"/>
    </location>
</feature>
<feature type="compositionally biased region" description="Gly residues" evidence="4">
    <location>
        <begin position="466"/>
        <end position="481"/>
    </location>
</feature>
<feature type="compositionally biased region" description="Low complexity" evidence="4">
    <location>
        <begin position="137"/>
        <end position="148"/>
    </location>
</feature>
<feature type="compositionally biased region" description="Low complexity" evidence="4">
    <location>
        <begin position="330"/>
        <end position="341"/>
    </location>
</feature>
<keyword evidence="6" id="KW-1185">Reference proteome</keyword>
<feature type="region of interest" description="Disordered" evidence="4">
    <location>
        <begin position="1"/>
        <end position="46"/>
    </location>
</feature>
<organism evidence="5 6">
    <name type="scientific">Zalerion maritima</name>
    <dbReference type="NCBI Taxonomy" id="339359"/>
    <lineage>
        <taxon>Eukaryota</taxon>
        <taxon>Fungi</taxon>
        <taxon>Dikarya</taxon>
        <taxon>Ascomycota</taxon>
        <taxon>Pezizomycotina</taxon>
        <taxon>Sordariomycetes</taxon>
        <taxon>Lulworthiomycetidae</taxon>
        <taxon>Lulworthiales</taxon>
        <taxon>Lulworthiaceae</taxon>
        <taxon>Zalerion</taxon>
    </lineage>
</organism>
<dbReference type="InterPro" id="IPR012445">
    <property type="entry name" value="ATG101"/>
</dbReference>
<proteinExistence type="inferred from homology"/>